<dbReference type="AlphaFoldDB" id="A0A377GNQ8"/>
<reference evidence="2 3" key="1">
    <citation type="submission" date="2018-06" db="EMBL/GenBank/DDBJ databases">
        <authorList>
            <consortium name="Pathogen Informatics"/>
            <person name="Doyle S."/>
        </authorList>
    </citation>
    <scope>NUCLEOTIDE SEQUENCE [LARGE SCALE GENOMIC DNA]</scope>
    <source>
        <strain evidence="2 3">NCTC10723</strain>
    </source>
</reference>
<organism evidence="2 3">
    <name type="scientific">Fusobacterium necrogenes</name>
    <dbReference type="NCBI Taxonomy" id="858"/>
    <lineage>
        <taxon>Bacteria</taxon>
        <taxon>Fusobacteriati</taxon>
        <taxon>Fusobacteriota</taxon>
        <taxon>Fusobacteriia</taxon>
        <taxon>Fusobacteriales</taxon>
        <taxon>Fusobacteriaceae</taxon>
        <taxon>Fusobacterium</taxon>
    </lineage>
</organism>
<gene>
    <name evidence="2" type="ORF">NCTC10723_00002</name>
</gene>
<accession>A0A377GNQ8</accession>
<evidence type="ECO:0000313" key="3">
    <source>
        <dbReference type="Proteomes" id="UP000255328"/>
    </source>
</evidence>
<feature type="domain" description="HTH cro/C1-type" evidence="1">
    <location>
        <begin position="7"/>
        <end position="52"/>
    </location>
</feature>
<dbReference type="RefSeq" id="WP_115268130.1">
    <property type="nucleotide sequence ID" value="NZ_UGGU01000001.1"/>
</dbReference>
<name>A0A377GNQ8_9FUSO</name>
<dbReference type="SUPFAM" id="SSF47413">
    <property type="entry name" value="lambda repressor-like DNA-binding domains"/>
    <property type="match status" value="1"/>
</dbReference>
<proteinExistence type="predicted"/>
<dbReference type="InterPro" id="IPR010982">
    <property type="entry name" value="Lambda_DNA-bd_dom_sf"/>
</dbReference>
<keyword evidence="3" id="KW-1185">Reference proteome</keyword>
<evidence type="ECO:0000259" key="1">
    <source>
        <dbReference type="PROSITE" id="PS50943"/>
    </source>
</evidence>
<dbReference type="Proteomes" id="UP000255328">
    <property type="component" value="Unassembled WGS sequence"/>
</dbReference>
<evidence type="ECO:0000313" key="2">
    <source>
        <dbReference type="EMBL" id="STO26821.1"/>
    </source>
</evidence>
<dbReference type="Gene3D" id="1.10.260.40">
    <property type="entry name" value="lambda repressor-like DNA-binding domains"/>
    <property type="match status" value="1"/>
</dbReference>
<dbReference type="GO" id="GO:0003677">
    <property type="term" value="F:DNA binding"/>
    <property type="evidence" value="ECO:0007669"/>
    <property type="project" value="InterPro"/>
</dbReference>
<dbReference type="OrthoDB" id="9814553at2"/>
<dbReference type="PROSITE" id="PS50943">
    <property type="entry name" value="HTH_CROC1"/>
    <property type="match status" value="1"/>
</dbReference>
<dbReference type="CDD" id="cd00093">
    <property type="entry name" value="HTH_XRE"/>
    <property type="match status" value="1"/>
</dbReference>
<dbReference type="InterPro" id="IPR001387">
    <property type="entry name" value="Cro/C1-type_HTH"/>
</dbReference>
<protein>
    <recommendedName>
        <fullName evidence="1">HTH cro/C1-type domain-containing protein</fullName>
    </recommendedName>
</protein>
<dbReference type="EMBL" id="UGGU01000001">
    <property type="protein sequence ID" value="STO26821.1"/>
    <property type="molecule type" value="Genomic_DNA"/>
</dbReference>
<sequence>MKIGDKIRITRKINKITINDLANFLGISAPTLRKIESNELFINYDLIKRLLENPVFTKDHKEIEEYYYNQELSKKVLVQVKSERIYIIIPKDIAIGFNLNENNEIYCTYLTNKIILQHEENDDYIFEKRKIIKDRYSFIFFIGQKLKNLQGREVRLTLNLRKKILMITY</sequence>